<comment type="function">
    <text evidence="1">Involved in nucleolar processing of pre-18S ribosomal RNA.</text>
</comment>
<protein>
    <recommendedName>
        <fullName evidence="1">HEAT repeat-containing protein 1</fullName>
    </recommendedName>
</protein>
<evidence type="ECO:0000313" key="3">
    <source>
        <dbReference type="Proteomes" id="UP000270094"/>
    </source>
</evidence>
<reference evidence="2 3" key="1">
    <citation type="submission" date="2018-11" db="EMBL/GenBank/DDBJ databases">
        <authorList>
            <consortium name="Pathogen Informatics"/>
        </authorList>
    </citation>
    <scope>NUCLEOTIDE SEQUENCE [LARGE SCALE GENOMIC DNA]</scope>
</reference>
<dbReference type="PANTHER" id="PTHR13457">
    <property type="entry name" value="BAP28"/>
    <property type="match status" value="1"/>
</dbReference>
<dbReference type="PANTHER" id="PTHR13457:SF1">
    <property type="entry name" value="HEAT REPEAT-CONTAINING PROTEIN 1"/>
    <property type="match status" value="1"/>
</dbReference>
<keyword evidence="1" id="KW-0687">Ribonucleoprotein</keyword>
<dbReference type="GO" id="GO:0034455">
    <property type="term" value="C:t-UTP complex"/>
    <property type="evidence" value="ECO:0007669"/>
    <property type="project" value="TreeGrafter"/>
</dbReference>
<evidence type="ECO:0000313" key="2">
    <source>
        <dbReference type="EMBL" id="VDM66618.1"/>
    </source>
</evidence>
<sequence length="362" mass="40998">FCVKWQRSAGDVNKRSTEQDAFEDFALELFTGLDPVSQISAAVDLVQFILRLGSDYSSELMTNVVDQAIFDRSKYSLPKLRHFRFVAIGLVAKLSILDDAHLYQSMILTGKRLMAVSIELAEFVEKENLAAEQGNEPQTVRYWVALSSRAEAVADKLRHLMPGGVAARIIVDTLEDDSTDTRMREKALQLANLKLVHDGFFFTESGINEEHLEKMAIVLNKWLIKERLDMDKVADYQTLDDSMVGNVLLLAGELIRYEIFLLSHNMKTTMISAIPLLKTCLDIINECYLSQKKSLDSCNQQEDAASKRRRVRQHSLSGKRLGSSSILICALTCTQRVLDQFAPFVSQYIPEVLVQYCRLYGR</sequence>
<organism evidence="2 3">
    <name type="scientific">Strongylus vulgaris</name>
    <name type="common">Blood worm</name>
    <dbReference type="NCBI Taxonomy" id="40348"/>
    <lineage>
        <taxon>Eukaryota</taxon>
        <taxon>Metazoa</taxon>
        <taxon>Ecdysozoa</taxon>
        <taxon>Nematoda</taxon>
        <taxon>Chromadorea</taxon>
        <taxon>Rhabditida</taxon>
        <taxon>Rhabditina</taxon>
        <taxon>Rhabditomorpha</taxon>
        <taxon>Strongyloidea</taxon>
        <taxon>Strongylidae</taxon>
        <taxon>Strongylus</taxon>
    </lineage>
</organism>
<dbReference type="AlphaFoldDB" id="A0A3P7KDK0"/>
<dbReference type="GO" id="GO:0000462">
    <property type="term" value="P:maturation of SSU-rRNA from tricistronic rRNA transcript (SSU-rRNA, 5.8S rRNA, LSU-rRNA)"/>
    <property type="evidence" value="ECO:0007669"/>
    <property type="project" value="TreeGrafter"/>
</dbReference>
<keyword evidence="1" id="KW-0539">Nucleus</keyword>
<keyword evidence="1" id="KW-0698">rRNA processing</keyword>
<dbReference type="GO" id="GO:0030686">
    <property type="term" value="C:90S preribosome"/>
    <property type="evidence" value="ECO:0007669"/>
    <property type="project" value="TreeGrafter"/>
</dbReference>
<feature type="non-terminal residue" evidence="2">
    <location>
        <position position="1"/>
    </location>
</feature>
<name>A0A3P7KDK0_STRVU</name>
<dbReference type="OrthoDB" id="31183at2759"/>
<keyword evidence="3" id="KW-1185">Reference proteome</keyword>
<comment type="subcellular location">
    <subcellularLocation>
        <location evidence="1">Nucleus</location>
        <location evidence="1">Nucleolus</location>
    </subcellularLocation>
</comment>
<dbReference type="InterPro" id="IPR040191">
    <property type="entry name" value="UTP10"/>
</dbReference>
<dbReference type="GO" id="GO:0045943">
    <property type="term" value="P:positive regulation of transcription by RNA polymerase I"/>
    <property type="evidence" value="ECO:0007669"/>
    <property type="project" value="TreeGrafter"/>
</dbReference>
<dbReference type="GO" id="GO:0030515">
    <property type="term" value="F:snoRNA binding"/>
    <property type="evidence" value="ECO:0007669"/>
    <property type="project" value="TreeGrafter"/>
</dbReference>
<keyword evidence="1" id="KW-0690">Ribosome biogenesis</keyword>
<accession>A0A3P7KDK0</accession>
<dbReference type="EMBL" id="UYYB01003314">
    <property type="protein sequence ID" value="VDM66618.1"/>
    <property type="molecule type" value="Genomic_DNA"/>
</dbReference>
<dbReference type="Proteomes" id="UP000270094">
    <property type="component" value="Unassembled WGS sequence"/>
</dbReference>
<gene>
    <name evidence="2" type="ORF">SVUK_LOCUS1616</name>
</gene>
<comment type="similarity">
    <text evidence="1">Belongs to the HEATR1/UTP10 family.</text>
</comment>
<dbReference type="GO" id="GO:0032040">
    <property type="term" value="C:small-subunit processome"/>
    <property type="evidence" value="ECO:0007669"/>
    <property type="project" value="TreeGrafter"/>
</dbReference>
<evidence type="ECO:0000256" key="1">
    <source>
        <dbReference type="RuleBase" id="RU367065"/>
    </source>
</evidence>
<proteinExistence type="inferred from homology"/>